<evidence type="ECO:0000256" key="1">
    <source>
        <dbReference type="ARBA" id="ARBA00011046"/>
    </source>
</evidence>
<gene>
    <name evidence="5" type="ORF">O1R50_23015</name>
</gene>
<dbReference type="AlphaFoldDB" id="A0A9X3PCD0"/>
<dbReference type="InterPro" id="IPR036388">
    <property type="entry name" value="WH-like_DNA-bd_sf"/>
</dbReference>
<evidence type="ECO:0000256" key="2">
    <source>
        <dbReference type="ARBA" id="ARBA00023015"/>
    </source>
</evidence>
<keyword evidence="2" id="KW-0805">Transcription regulation</keyword>
<keyword evidence="4" id="KW-0804">Transcription</keyword>
<dbReference type="InterPro" id="IPR005650">
    <property type="entry name" value="BlaI_family"/>
</dbReference>
<dbReference type="Pfam" id="PF03965">
    <property type="entry name" value="Penicillinase_R"/>
    <property type="match status" value="1"/>
</dbReference>
<reference evidence="5" key="1">
    <citation type="submission" date="2022-12" db="EMBL/GenBank/DDBJ databases">
        <title>Gycomyces niveus sp.nov.,a novel actinomycete isolated from soil in Shouguan.</title>
        <authorList>
            <person name="Yang X."/>
        </authorList>
    </citation>
    <scope>NUCLEOTIDE SEQUENCE</scope>
    <source>
        <strain evidence="5">NEAU-A15</strain>
    </source>
</reference>
<evidence type="ECO:0000313" key="6">
    <source>
        <dbReference type="Proteomes" id="UP001146067"/>
    </source>
</evidence>
<comment type="caution">
    <text evidence="5">The sequence shown here is derived from an EMBL/GenBank/DDBJ whole genome shotgun (WGS) entry which is preliminary data.</text>
</comment>
<dbReference type="RefSeq" id="WP_270112598.1">
    <property type="nucleotide sequence ID" value="NZ_JAPZVP010000024.1"/>
</dbReference>
<dbReference type="InterPro" id="IPR036390">
    <property type="entry name" value="WH_DNA-bd_sf"/>
</dbReference>
<dbReference type="GO" id="GO:0045892">
    <property type="term" value="P:negative regulation of DNA-templated transcription"/>
    <property type="evidence" value="ECO:0007669"/>
    <property type="project" value="InterPro"/>
</dbReference>
<name>A0A9X3PCD0_9ACTN</name>
<comment type="similarity">
    <text evidence="1">Belongs to the BlaI transcriptional regulatory family.</text>
</comment>
<accession>A0A9X3PCD0</accession>
<evidence type="ECO:0000313" key="5">
    <source>
        <dbReference type="EMBL" id="MDA1362512.1"/>
    </source>
</evidence>
<dbReference type="Gene3D" id="1.10.10.10">
    <property type="entry name" value="Winged helix-like DNA-binding domain superfamily/Winged helix DNA-binding domain"/>
    <property type="match status" value="1"/>
</dbReference>
<dbReference type="GO" id="GO:0003677">
    <property type="term" value="F:DNA binding"/>
    <property type="evidence" value="ECO:0007669"/>
    <property type="project" value="UniProtKB-KW"/>
</dbReference>
<dbReference type="EMBL" id="JAPZVP010000024">
    <property type="protein sequence ID" value="MDA1362512.1"/>
    <property type="molecule type" value="Genomic_DNA"/>
</dbReference>
<proteinExistence type="inferred from homology"/>
<sequence>MAGKRSRAQGELEREILAILRANDLPLSGKEILEVFPGDKPAYTTLLTTLDRLRLKGDVEKVGAAARNMRFRATRTDPEHTGKAMLDRLTESSDRRASLLKFAGSLDPGDIEVLRDALIPKAPKADRNG</sequence>
<dbReference type="Proteomes" id="UP001146067">
    <property type="component" value="Unassembled WGS sequence"/>
</dbReference>
<keyword evidence="6" id="KW-1185">Reference proteome</keyword>
<keyword evidence="3" id="KW-0238">DNA-binding</keyword>
<evidence type="ECO:0000256" key="3">
    <source>
        <dbReference type="ARBA" id="ARBA00023125"/>
    </source>
</evidence>
<evidence type="ECO:0000256" key="4">
    <source>
        <dbReference type="ARBA" id="ARBA00023163"/>
    </source>
</evidence>
<dbReference type="SUPFAM" id="SSF46785">
    <property type="entry name" value="Winged helix' DNA-binding domain"/>
    <property type="match status" value="1"/>
</dbReference>
<protein>
    <submittedName>
        <fullName evidence="5">BlaI/MecI/CopY family transcriptional regulator</fullName>
    </submittedName>
</protein>
<organism evidence="5 6">
    <name type="scientific">Glycomyces luteolus</name>
    <dbReference type="NCBI Taxonomy" id="2670330"/>
    <lineage>
        <taxon>Bacteria</taxon>
        <taxon>Bacillati</taxon>
        <taxon>Actinomycetota</taxon>
        <taxon>Actinomycetes</taxon>
        <taxon>Glycomycetales</taxon>
        <taxon>Glycomycetaceae</taxon>
        <taxon>Glycomyces</taxon>
    </lineage>
</organism>